<name>A0ABV5VQ22_9BACL</name>
<evidence type="ECO:0000313" key="1">
    <source>
        <dbReference type="EMBL" id="MFB9750337.1"/>
    </source>
</evidence>
<sequence length="92" mass="10104">MNSLTIVPYRPELAAAVADMWNASRDGWGGGSSMKTAEQIRQEETRSDALVVYLAMEGETVAGYCSLGEYKEEAGALYIPLLNVRPEYQGKK</sequence>
<dbReference type="RefSeq" id="WP_344917102.1">
    <property type="nucleotide sequence ID" value="NZ_BAAAYO010000021.1"/>
</dbReference>
<evidence type="ECO:0000313" key="2">
    <source>
        <dbReference type="Proteomes" id="UP001589619"/>
    </source>
</evidence>
<protein>
    <recommendedName>
        <fullName evidence="3">GNAT family N-acetyltransferase</fullName>
    </recommendedName>
</protein>
<accession>A0ABV5VQ22</accession>
<dbReference type="InterPro" id="IPR016181">
    <property type="entry name" value="Acyl_CoA_acyltransferase"/>
</dbReference>
<comment type="caution">
    <text evidence="1">The sequence shown here is derived from an EMBL/GenBank/DDBJ whole genome shotgun (WGS) entry which is preliminary data.</text>
</comment>
<dbReference type="Gene3D" id="3.40.630.30">
    <property type="match status" value="1"/>
</dbReference>
<dbReference type="Proteomes" id="UP001589619">
    <property type="component" value="Unassembled WGS sequence"/>
</dbReference>
<keyword evidence="2" id="KW-1185">Reference proteome</keyword>
<evidence type="ECO:0008006" key="3">
    <source>
        <dbReference type="Google" id="ProtNLM"/>
    </source>
</evidence>
<proteinExistence type="predicted"/>
<dbReference type="EMBL" id="JBHMAG010000002">
    <property type="protein sequence ID" value="MFB9750337.1"/>
    <property type="molecule type" value="Genomic_DNA"/>
</dbReference>
<dbReference type="SUPFAM" id="SSF55729">
    <property type="entry name" value="Acyl-CoA N-acyltransferases (Nat)"/>
    <property type="match status" value="1"/>
</dbReference>
<dbReference type="CDD" id="cd04301">
    <property type="entry name" value="NAT_SF"/>
    <property type="match status" value="1"/>
</dbReference>
<gene>
    <name evidence="1" type="ORF">ACFFNY_02025</name>
</gene>
<organism evidence="1 2">
    <name type="scientific">Paenibacillus hodogayensis</name>
    <dbReference type="NCBI Taxonomy" id="279208"/>
    <lineage>
        <taxon>Bacteria</taxon>
        <taxon>Bacillati</taxon>
        <taxon>Bacillota</taxon>
        <taxon>Bacilli</taxon>
        <taxon>Bacillales</taxon>
        <taxon>Paenibacillaceae</taxon>
        <taxon>Paenibacillus</taxon>
    </lineage>
</organism>
<reference evidence="1 2" key="1">
    <citation type="submission" date="2024-09" db="EMBL/GenBank/DDBJ databases">
        <authorList>
            <person name="Sun Q."/>
            <person name="Mori K."/>
        </authorList>
    </citation>
    <scope>NUCLEOTIDE SEQUENCE [LARGE SCALE GENOMIC DNA]</scope>
    <source>
        <strain evidence="1 2">JCM 12520</strain>
    </source>
</reference>